<protein>
    <submittedName>
        <fullName evidence="1">Uncharacterized protein</fullName>
    </submittedName>
</protein>
<evidence type="ECO:0000313" key="1">
    <source>
        <dbReference type="EMBL" id="VTS25313.1"/>
    </source>
</evidence>
<organism evidence="1 2">
    <name type="scientific">Streptococcus anginosus</name>
    <dbReference type="NCBI Taxonomy" id="1328"/>
    <lineage>
        <taxon>Bacteria</taxon>
        <taxon>Bacillati</taxon>
        <taxon>Bacillota</taxon>
        <taxon>Bacilli</taxon>
        <taxon>Lactobacillales</taxon>
        <taxon>Streptococcaceae</taxon>
        <taxon>Streptococcus</taxon>
        <taxon>Streptococcus anginosus group</taxon>
    </lineage>
</organism>
<proteinExistence type="predicted"/>
<gene>
    <name evidence="1" type="ORF">NCTC11062_00510</name>
</gene>
<sequence length="82" mass="9175">MGELLLLLLLLKVVLFIFFLWYLIKLLRLRGKQTSSEPFWVPKKIGVGIGVNPRNTAGFWVSLAVTLSALIALSALIVSFFL</sequence>
<accession>A0A418G8M0</accession>
<dbReference type="EMBL" id="CABEID010000001">
    <property type="protein sequence ID" value="VTS25313.1"/>
    <property type="molecule type" value="Genomic_DNA"/>
</dbReference>
<dbReference type="AlphaFoldDB" id="A0A418G8M0"/>
<dbReference type="Proteomes" id="UP000403538">
    <property type="component" value="Unassembled WGS sequence"/>
</dbReference>
<reference evidence="1 2" key="1">
    <citation type="submission" date="2019-05" db="EMBL/GenBank/DDBJ databases">
        <authorList>
            <consortium name="Pathogen Informatics"/>
        </authorList>
    </citation>
    <scope>NUCLEOTIDE SEQUENCE [LARGE SCALE GENOMIC DNA]</scope>
    <source>
        <strain evidence="1 2">NCTC11062</strain>
    </source>
</reference>
<name>A0A418G8M0_STRAP</name>
<dbReference type="RefSeq" id="WP_037567425.1">
    <property type="nucleotide sequence ID" value="NZ_CABEID010000001.1"/>
</dbReference>
<evidence type="ECO:0000313" key="2">
    <source>
        <dbReference type="Proteomes" id="UP000403538"/>
    </source>
</evidence>